<evidence type="ECO:0000313" key="6">
    <source>
        <dbReference type="Proteomes" id="UP000759131"/>
    </source>
</evidence>
<accession>A0A7R9M2I1</accession>
<dbReference type="PANTHER" id="PTHR24088">
    <property type="entry name" value="28S RIBOSOMAL PROTEIN S17, MITOCHONDRIAL"/>
    <property type="match status" value="1"/>
</dbReference>
<evidence type="ECO:0000313" key="4">
    <source>
        <dbReference type="EMBL" id="CAD7651064.1"/>
    </source>
</evidence>
<dbReference type="InterPro" id="IPR012340">
    <property type="entry name" value="NA-bd_OB-fold"/>
</dbReference>
<dbReference type="GO" id="GO:0005763">
    <property type="term" value="C:mitochondrial small ribosomal subunit"/>
    <property type="evidence" value="ECO:0007669"/>
    <property type="project" value="InterPro"/>
</dbReference>
<dbReference type="Pfam" id="PF00366">
    <property type="entry name" value="Ribosomal_S17"/>
    <property type="match status" value="1"/>
</dbReference>
<evidence type="ECO:0000256" key="3">
    <source>
        <dbReference type="ARBA" id="ARBA00023274"/>
    </source>
</evidence>
<comment type="similarity">
    <text evidence="1">Belongs to the universal ribosomal protein uS17 family.</text>
</comment>
<keyword evidence="6" id="KW-1185">Reference proteome</keyword>
<reference evidence="4" key="1">
    <citation type="submission" date="2020-11" db="EMBL/GenBank/DDBJ databases">
        <authorList>
            <person name="Tran Van P."/>
        </authorList>
    </citation>
    <scope>NUCLEOTIDE SEQUENCE</scope>
</reference>
<dbReference type="InterPro" id="IPR000266">
    <property type="entry name" value="Ribosomal_uS17"/>
</dbReference>
<protein>
    <recommendedName>
        <fullName evidence="7">Mitochondrial ribosomal protein S17</fullName>
    </recommendedName>
</protein>
<feature type="non-terminal residue" evidence="4">
    <location>
        <position position="96"/>
    </location>
</feature>
<dbReference type="SUPFAM" id="SSF50249">
    <property type="entry name" value="Nucleic acid-binding proteins"/>
    <property type="match status" value="1"/>
</dbReference>
<dbReference type="EMBL" id="OC909872">
    <property type="protein sequence ID" value="CAD7651064.1"/>
    <property type="molecule type" value="Genomic_DNA"/>
</dbReference>
<gene>
    <name evidence="4" type="ORF">OSB1V03_LOCUS23163</name>
    <name evidence="5" type="ORF">OSB1V03_LOCUS23168</name>
</gene>
<name>A0A7R9M2I1_9ACAR</name>
<dbReference type="GO" id="GO:0003735">
    <property type="term" value="F:structural constituent of ribosome"/>
    <property type="evidence" value="ECO:0007669"/>
    <property type="project" value="InterPro"/>
</dbReference>
<sequence length="96" mass="11057">MCSSLVMAKCLSHPLNKTIKVLIPRLKLDTFLNMYFRDTEQILADDHNHDCKAGDWLLVRKLDQPLSLRVNHRVEKVVYRAGHIVDPLSGKRSLGY</sequence>
<organism evidence="4">
    <name type="scientific">Medioppia subpectinata</name>
    <dbReference type="NCBI Taxonomy" id="1979941"/>
    <lineage>
        <taxon>Eukaryota</taxon>
        <taxon>Metazoa</taxon>
        <taxon>Ecdysozoa</taxon>
        <taxon>Arthropoda</taxon>
        <taxon>Chelicerata</taxon>
        <taxon>Arachnida</taxon>
        <taxon>Acari</taxon>
        <taxon>Acariformes</taxon>
        <taxon>Sarcoptiformes</taxon>
        <taxon>Oribatida</taxon>
        <taxon>Brachypylina</taxon>
        <taxon>Oppioidea</taxon>
        <taxon>Oppiidae</taxon>
        <taxon>Medioppia</taxon>
    </lineage>
</organism>
<evidence type="ECO:0000313" key="5">
    <source>
        <dbReference type="EMBL" id="CAD7651072.1"/>
    </source>
</evidence>
<dbReference type="EMBL" id="OC909913">
    <property type="protein sequence ID" value="CAD7651072.1"/>
    <property type="molecule type" value="Genomic_DNA"/>
</dbReference>
<dbReference type="EMBL" id="CAJPIZ010055338">
    <property type="protein sequence ID" value="CAG2123223.1"/>
    <property type="molecule type" value="Genomic_DNA"/>
</dbReference>
<dbReference type="InterPro" id="IPR039193">
    <property type="entry name" value="Ribosomal_uS17m_metazoa"/>
</dbReference>
<keyword evidence="2" id="KW-0689">Ribosomal protein</keyword>
<evidence type="ECO:0000256" key="1">
    <source>
        <dbReference type="ARBA" id="ARBA00010254"/>
    </source>
</evidence>
<dbReference type="OrthoDB" id="274752at2759"/>
<dbReference type="Gene3D" id="2.40.50.140">
    <property type="entry name" value="Nucleic acid-binding proteins"/>
    <property type="match status" value="1"/>
</dbReference>
<dbReference type="AlphaFoldDB" id="A0A7R9M2I1"/>
<dbReference type="Proteomes" id="UP000759131">
    <property type="component" value="Unassembled WGS sequence"/>
</dbReference>
<keyword evidence="3" id="KW-0687">Ribonucleoprotein</keyword>
<dbReference type="PANTHER" id="PTHR24088:SF0">
    <property type="entry name" value="SMALL RIBOSOMAL SUBUNIT PROTEIN US17M"/>
    <property type="match status" value="1"/>
</dbReference>
<dbReference type="EMBL" id="CAJPIZ010055297">
    <property type="protein sequence ID" value="CAG2123218.1"/>
    <property type="molecule type" value="Genomic_DNA"/>
</dbReference>
<evidence type="ECO:0000256" key="2">
    <source>
        <dbReference type="ARBA" id="ARBA00022980"/>
    </source>
</evidence>
<dbReference type="GO" id="GO:0032543">
    <property type="term" value="P:mitochondrial translation"/>
    <property type="evidence" value="ECO:0007669"/>
    <property type="project" value="TreeGrafter"/>
</dbReference>
<proteinExistence type="inferred from homology"/>
<evidence type="ECO:0008006" key="7">
    <source>
        <dbReference type="Google" id="ProtNLM"/>
    </source>
</evidence>